<keyword evidence="3" id="KW-1185">Reference proteome</keyword>
<dbReference type="Proteomes" id="UP000299102">
    <property type="component" value="Unassembled WGS sequence"/>
</dbReference>
<gene>
    <name evidence="2" type="ORF">EVAR_61135_1</name>
</gene>
<feature type="region of interest" description="Disordered" evidence="1">
    <location>
        <begin position="137"/>
        <end position="174"/>
    </location>
</feature>
<evidence type="ECO:0000256" key="1">
    <source>
        <dbReference type="SAM" id="MobiDB-lite"/>
    </source>
</evidence>
<organism evidence="2 3">
    <name type="scientific">Eumeta variegata</name>
    <name type="common">Bagworm moth</name>
    <name type="synonym">Eumeta japonica</name>
    <dbReference type="NCBI Taxonomy" id="151549"/>
    <lineage>
        <taxon>Eukaryota</taxon>
        <taxon>Metazoa</taxon>
        <taxon>Ecdysozoa</taxon>
        <taxon>Arthropoda</taxon>
        <taxon>Hexapoda</taxon>
        <taxon>Insecta</taxon>
        <taxon>Pterygota</taxon>
        <taxon>Neoptera</taxon>
        <taxon>Endopterygota</taxon>
        <taxon>Lepidoptera</taxon>
        <taxon>Glossata</taxon>
        <taxon>Ditrysia</taxon>
        <taxon>Tineoidea</taxon>
        <taxon>Psychidae</taxon>
        <taxon>Oiketicinae</taxon>
        <taxon>Eumeta</taxon>
    </lineage>
</organism>
<evidence type="ECO:0000313" key="3">
    <source>
        <dbReference type="Proteomes" id="UP000299102"/>
    </source>
</evidence>
<accession>A0A4C2AE06</accession>
<feature type="compositionally biased region" description="Basic and acidic residues" evidence="1">
    <location>
        <begin position="23"/>
        <end position="46"/>
    </location>
</feature>
<dbReference type="EMBL" id="BGZK01002934">
    <property type="protein sequence ID" value="GBP97429.1"/>
    <property type="molecule type" value="Genomic_DNA"/>
</dbReference>
<proteinExistence type="predicted"/>
<dbReference type="AlphaFoldDB" id="A0A4C2AE06"/>
<feature type="region of interest" description="Disordered" evidence="1">
    <location>
        <begin position="1"/>
        <end position="49"/>
    </location>
</feature>
<name>A0A4C2AE06_EUMVA</name>
<evidence type="ECO:0000313" key="2">
    <source>
        <dbReference type="EMBL" id="GBP97429.1"/>
    </source>
</evidence>
<protein>
    <submittedName>
        <fullName evidence="2">Uncharacterized protein</fullName>
    </submittedName>
</protein>
<comment type="caution">
    <text evidence="2">The sequence shown here is derived from an EMBL/GenBank/DDBJ whole genome shotgun (WGS) entry which is preliminary data.</text>
</comment>
<reference evidence="2 3" key="1">
    <citation type="journal article" date="2019" name="Commun. Biol.">
        <title>The bagworm genome reveals a unique fibroin gene that provides high tensile strength.</title>
        <authorList>
            <person name="Kono N."/>
            <person name="Nakamura H."/>
            <person name="Ohtoshi R."/>
            <person name="Tomita M."/>
            <person name="Numata K."/>
            <person name="Arakawa K."/>
        </authorList>
    </citation>
    <scope>NUCLEOTIDE SEQUENCE [LARGE SCALE GENOMIC DNA]</scope>
</reference>
<sequence length="174" mass="19536">MSPAQICGGVGGRGPRNSRPRKVQQDKPGEPRQVLKDGKSWKDSSRGRTGKCWGKCTFRKVGEPKVVTRPAPRVMNYEAAAKLQDGGCRCGAKTPTQELDTHPSSRTTPQSMLLRNFAVWWMPERWCGRDRIRKARGQKVNSDEDIVRSLRTQNRHPSEGLDWENQPGIPETGT</sequence>